<proteinExistence type="inferred from homology"/>
<evidence type="ECO:0000256" key="5">
    <source>
        <dbReference type="ARBA" id="ARBA00048200"/>
    </source>
</evidence>
<dbReference type="UniPathway" id="UPA00124"/>
<dbReference type="AlphaFoldDB" id="A0A2G1VVV7"/>
<dbReference type="GO" id="GO:0019305">
    <property type="term" value="P:dTDP-rhamnose biosynthetic process"/>
    <property type="evidence" value="ECO:0007669"/>
    <property type="project" value="UniProtKB-UniPathway"/>
</dbReference>
<dbReference type="Proteomes" id="UP000229433">
    <property type="component" value="Unassembled WGS sequence"/>
</dbReference>
<reference evidence="8 9" key="1">
    <citation type="submission" date="2017-08" db="EMBL/GenBank/DDBJ databases">
        <title>The whole genome shortgun sequences of strain Leeuwenhoekiella nanhaiensis G18 from the South China Sea.</title>
        <authorList>
            <person name="Liu Q."/>
        </authorList>
    </citation>
    <scope>NUCLEOTIDE SEQUENCE [LARGE SCALE GENOMIC DNA]</scope>
    <source>
        <strain evidence="8 9">G18</strain>
    </source>
</reference>
<evidence type="ECO:0000256" key="1">
    <source>
        <dbReference type="ARBA" id="ARBA00004781"/>
    </source>
</evidence>
<organism evidence="8 9">
    <name type="scientific">Leeuwenhoekiella nanhaiensis</name>
    <dbReference type="NCBI Taxonomy" id="1655491"/>
    <lineage>
        <taxon>Bacteria</taxon>
        <taxon>Pseudomonadati</taxon>
        <taxon>Bacteroidota</taxon>
        <taxon>Flavobacteriia</taxon>
        <taxon>Flavobacteriales</taxon>
        <taxon>Flavobacteriaceae</taxon>
        <taxon>Leeuwenhoekiella</taxon>
    </lineage>
</organism>
<dbReference type="Gene3D" id="3.90.25.10">
    <property type="entry name" value="UDP-galactose 4-epimerase, domain 1"/>
    <property type="match status" value="1"/>
</dbReference>
<dbReference type="NCBIfam" id="TIGR01214">
    <property type="entry name" value="rmlD"/>
    <property type="match status" value="1"/>
</dbReference>
<comment type="catalytic activity">
    <reaction evidence="5">
        <text>dTDP-beta-L-rhamnose + NADP(+) = dTDP-4-dehydro-beta-L-rhamnose + NADPH + H(+)</text>
        <dbReference type="Rhea" id="RHEA:21796"/>
        <dbReference type="ChEBI" id="CHEBI:15378"/>
        <dbReference type="ChEBI" id="CHEBI:57510"/>
        <dbReference type="ChEBI" id="CHEBI:57783"/>
        <dbReference type="ChEBI" id="CHEBI:58349"/>
        <dbReference type="ChEBI" id="CHEBI:62830"/>
        <dbReference type="EC" id="1.1.1.133"/>
    </reaction>
</comment>
<dbReference type="Gene3D" id="3.40.50.720">
    <property type="entry name" value="NAD(P)-binding Rossmann-like Domain"/>
    <property type="match status" value="1"/>
</dbReference>
<dbReference type="EC" id="1.1.1.133" evidence="3 6"/>
<dbReference type="PANTHER" id="PTHR10491:SF4">
    <property type="entry name" value="METHIONINE ADENOSYLTRANSFERASE 2 SUBUNIT BETA"/>
    <property type="match status" value="1"/>
</dbReference>
<protein>
    <recommendedName>
        <fullName evidence="4 6">dTDP-4-dehydrorhamnose reductase</fullName>
        <ecNumber evidence="3 6">1.1.1.133</ecNumber>
    </recommendedName>
</protein>
<comment type="similarity">
    <text evidence="2 6">Belongs to the dTDP-4-dehydrorhamnose reductase family.</text>
</comment>
<evidence type="ECO:0000313" key="8">
    <source>
        <dbReference type="EMBL" id="PHQ30579.1"/>
    </source>
</evidence>
<dbReference type="OrthoDB" id="9803892at2"/>
<comment type="pathway">
    <text evidence="1 6">Carbohydrate biosynthesis; dTDP-L-rhamnose biosynthesis.</text>
</comment>
<dbReference type="GO" id="GO:0005829">
    <property type="term" value="C:cytosol"/>
    <property type="evidence" value="ECO:0007669"/>
    <property type="project" value="TreeGrafter"/>
</dbReference>
<gene>
    <name evidence="8" type="primary">rfbD</name>
    <name evidence="8" type="ORF">CJ305_06380</name>
</gene>
<dbReference type="SUPFAM" id="SSF51735">
    <property type="entry name" value="NAD(P)-binding Rossmann-fold domains"/>
    <property type="match status" value="1"/>
</dbReference>
<keyword evidence="6" id="KW-0521">NADP</keyword>
<evidence type="ECO:0000256" key="4">
    <source>
        <dbReference type="ARBA" id="ARBA00017099"/>
    </source>
</evidence>
<name>A0A2G1VVV7_9FLAO</name>
<dbReference type="CDD" id="cd05254">
    <property type="entry name" value="dTDP_HR_like_SDR_e"/>
    <property type="match status" value="1"/>
</dbReference>
<comment type="function">
    <text evidence="6">Catalyzes the reduction of dTDP-6-deoxy-L-lyxo-4-hexulose to yield dTDP-L-rhamnose.</text>
</comment>
<dbReference type="PANTHER" id="PTHR10491">
    <property type="entry name" value="DTDP-4-DEHYDRORHAMNOSE REDUCTASE"/>
    <property type="match status" value="1"/>
</dbReference>
<dbReference type="RefSeq" id="WP_099645409.1">
    <property type="nucleotide sequence ID" value="NZ_KZ319288.1"/>
</dbReference>
<evidence type="ECO:0000256" key="2">
    <source>
        <dbReference type="ARBA" id="ARBA00010944"/>
    </source>
</evidence>
<dbReference type="InterPro" id="IPR005913">
    <property type="entry name" value="dTDP_dehydrorham_reduct"/>
</dbReference>
<dbReference type="InterPro" id="IPR036291">
    <property type="entry name" value="NAD(P)-bd_dom_sf"/>
</dbReference>
<keyword evidence="9" id="KW-1185">Reference proteome</keyword>
<evidence type="ECO:0000256" key="6">
    <source>
        <dbReference type="RuleBase" id="RU364082"/>
    </source>
</evidence>
<sequence length="283" mass="31479">MASEQLSVLITGAGGQLAQCIKHVMADFDYAFYFKDRKALDITDSDSINRVLDETNSDIVINTAAYTQVDLAETETEQAFAINHLGVANLAKLCAEKGIKLIHISTDYVFDGKSDQPYLETDPTAPQTAYGRSKLAGELAIQQAALPAFWLIRTAWLYSIYGKNFYKTILNLAQTRDELGVVNDQTGAPTQALDLARFILENLSKLDRENSGIYHFVNSGQATWYDFACAIIDQNALKTAVVPVSSNQYPTAATRPRYSVLDNSKIQKTFNYSIRHWREALQG</sequence>
<dbReference type="Pfam" id="PF04321">
    <property type="entry name" value="RmlD_sub_bind"/>
    <property type="match status" value="1"/>
</dbReference>
<keyword evidence="6" id="KW-0560">Oxidoreductase</keyword>
<feature type="domain" description="RmlD-like substrate binding" evidence="7">
    <location>
        <begin position="8"/>
        <end position="282"/>
    </location>
</feature>
<evidence type="ECO:0000313" key="9">
    <source>
        <dbReference type="Proteomes" id="UP000229433"/>
    </source>
</evidence>
<accession>A0A2G1VVV7</accession>
<comment type="caution">
    <text evidence="8">The sequence shown here is derived from an EMBL/GenBank/DDBJ whole genome shotgun (WGS) entry which is preliminary data.</text>
</comment>
<dbReference type="GO" id="GO:0008831">
    <property type="term" value="F:dTDP-4-dehydrorhamnose reductase activity"/>
    <property type="evidence" value="ECO:0007669"/>
    <property type="project" value="UniProtKB-EC"/>
</dbReference>
<dbReference type="InterPro" id="IPR029903">
    <property type="entry name" value="RmlD-like-bd"/>
</dbReference>
<dbReference type="EMBL" id="NQXA01000002">
    <property type="protein sequence ID" value="PHQ30579.1"/>
    <property type="molecule type" value="Genomic_DNA"/>
</dbReference>
<evidence type="ECO:0000259" key="7">
    <source>
        <dbReference type="Pfam" id="PF04321"/>
    </source>
</evidence>
<evidence type="ECO:0000256" key="3">
    <source>
        <dbReference type="ARBA" id="ARBA00012929"/>
    </source>
</evidence>